<evidence type="ECO:0000313" key="10">
    <source>
        <dbReference type="Proteomes" id="UP001159405"/>
    </source>
</evidence>
<feature type="transmembrane region" description="Helical" evidence="7">
    <location>
        <begin position="394"/>
        <end position="420"/>
    </location>
</feature>
<feature type="transmembrane region" description="Helical" evidence="7">
    <location>
        <begin position="432"/>
        <end position="450"/>
    </location>
</feature>
<evidence type="ECO:0000256" key="5">
    <source>
        <dbReference type="ARBA" id="ARBA00023136"/>
    </source>
</evidence>
<dbReference type="Proteomes" id="UP001159405">
    <property type="component" value="Unassembled WGS sequence"/>
</dbReference>
<dbReference type="PANTHER" id="PTHR21229">
    <property type="entry name" value="LUNG SEVEN TRANSMEMBRANE RECEPTOR"/>
    <property type="match status" value="1"/>
</dbReference>
<comment type="caution">
    <text evidence="9">The sequence shown here is derived from an EMBL/GenBank/DDBJ whole genome shotgun (WGS) entry which is preliminary data.</text>
</comment>
<accession>A0ABN8Q2Q1</accession>
<evidence type="ECO:0000256" key="1">
    <source>
        <dbReference type="ARBA" id="ARBA00004141"/>
    </source>
</evidence>
<name>A0ABN8Q2Q1_9CNID</name>
<feature type="compositionally biased region" description="Low complexity" evidence="6">
    <location>
        <begin position="198"/>
        <end position="220"/>
    </location>
</feature>
<organism evidence="9 10">
    <name type="scientific">Porites lobata</name>
    <dbReference type="NCBI Taxonomy" id="104759"/>
    <lineage>
        <taxon>Eukaryota</taxon>
        <taxon>Metazoa</taxon>
        <taxon>Cnidaria</taxon>
        <taxon>Anthozoa</taxon>
        <taxon>Hexacorallia</taxon>
        <taxon>Scleractinia</taxon>
        <taxon>Fungiina</taxon>
        <taxon>Poritidae</taxon>
        <taxon>Porites</taxon>
    </lineage>
</organism>
<keyword evidence="2 7" id="KW-0812">Transmembrane</keyword>
<proteinExistence type="predicted"/>
<evidence type="ECO:0000256" key="4">
    <source>
        <dbReference type="ARBA" id="ARBA00022989"/>
    </source>
</evidence>
<keyword evidence="4 7" id="KW-1133">Transmembrane helix</keyword>
<gene>
    <name evidence="9" type="ORF">PLOB_00001560</name>
</gene>
<dbReference type="Pfam" id="PF06814">
    <property type="entry name" value="GOST_TM"/>
    <property type="match status" value="1"/>
</dbReference>
<keyword evidence="5 7" id="KW-0472">Membrane</keyword>
<feature type="region of interest" description="Disordered" evidence="6">
    <location>
        <begin position="158"/>
        <end position="247"/>
    </location>
</feature>
<keyword evidence="3" id="KW-0732">Signal</keyword>
<feature type="domain" description="GOST seven transmembrane" evidence="8">
    <location>
        <begin position="324"/>
        <end position="572"/>
    </location>
</feature>
<dbReference type="InterPro" id="IPR053937">
    <property type="entry name" value="GOST_TM"/>
</dbReference>
<feature type="compositionally biased region" description="Polar residues" evidence="6">
    <location>
        <begin position="165"/>
        <end position="197"/>
    </location>
</feature>
<dbReference type="InterPro" id="IPR009637">
    <property type="entry name" value="GPR107/GPR108-like"/>
</dbReference>
<evidence type="ECO:0000259" key="8">
    <source>
        <dbReference type="Pfam" id="PF06814"/>
    </source>
</evidence>
<feature type="transmembrane region" description="Helical" evidence="7">
    <location>
        <begin position="516"/>
        <end position="536"/>
    </location>
</feature>
<dbReference type="PANTHER" id="PTHR21229:SF2">
    <property type="entry name" value="RE59932P"/>
    <property type="match status" value="1"/>
</dbReference>
<evidence type="ECO:0000256" key="2">
    <source>
        <dbReference type="ARBA" id="ARBA00022692"/>
    </source>
</evidence>
<reference evidence="9 10" key="1">
    <citation type="submission" date="2022-05" db="EMBL/GenBank/DDBJ databases">
        <authorList>
            <consortium name="Genoscope - CEA"/>
            <person name="William W."/>
        </authorList>
    </citation>
    <scope>NUCLEOTIDE SEQUENCE [LARGE SCALE GENOMIC DNA]</scope>
</reference>
<comment type="subcellular location">
    <subcellularLocation>
        <location evidence="1">Membrane</location>
        <topology evidence="1">Multi-pass membrane protein</topology>
    </subcellularLocation>
</comment>
<feature type="transmembrane region" description="Helical" evidence="7">
    <location>
        <begin position="359"/>
        <end position="382"/>
    </location>
</feature>
<keyword evidence="10" id="KW-1185">Reference proteome</keyword>
<evidence type="ECO:0000256" key="7">
    <source>
        <dbReference type="SAM" id="Phobius"/>
    </source>
</evidence>
<evidence type="ECO:0000256" key="6">
    <source>
        <dbReference type="SAM" id="MobiDB-lite"/>
    </source>
</evidence>
<sequence>MAASCSGKANFVFHITLLILMFLIRLGWGRVHKIQLKDEVRQTIELSKFGFLQKGNLTVKFSNLTIEDMRQSNKVQFGFTLEKTGSDGISPYMEQHSERCILKDQSQVRSNGNQISLAIIKFVLTDQSHIEIDKYGSDFLDLSIKDMGRLYTTVATATSSPVSSGTHIKNGSQTAIRTPTSSMLSAVTNKSQKMSSAVSMSVSTLTSPSPPSNSTVTSPSRNSADHSKQFTPSEGGNITRKRREAETTRATLVKGPVQSLPLYKSEKTYSGNFVVQIKSKAEEGLYNLYFHNCPLSNKARVPVAIQIYIEEKNGKNFLSAGEEPLPYMFGVLSALFFGTAIFWLQILRKNREFTYKVHYMMFVLILLKALDLMFQAVNYHFISKDGKPAESWEVLYYITHLLKGALLFATIVLIGTGFFFIKHVLSDRDKKIFMIVIPLQILANTAQIVMEYDFYDLTIKKGHYRLWYELFILVDLLCCGAILFPVVWSIRHLQEGSQTDGKAALNLAKLKLFRHFYVMIVCYIYFTRIIVYLVKITVPFQFMWLDDFFSNAASYVFFVLTGYKFRPAPDNPYLHVPQGDSDDEMEMEEVVTNAGLTEGVTRLQPSSDGKRIFETA</sequence>
<dbReference type="EMBL" id="CALNXK010000101">
    <property type="protein sequence ID" value="CAH3155464.1"/>
    <property type="molecule type" value="Genomic_DNA"/>
</dbReference>
<protein>
    <recommendedName>
        <fullName evidence="8">GOST seven transmembrane domain-containing protein</fullName>
    </recommendedName>
</protein>
<evidence type="ECO:0000313" key="9">
    <source>
        <dbReference type="EMBL" id="CAH3155464.1"/>
    </source>
</evidence>
<evidence type="ECO:0000256" key="3">
    <source>
        <dbReference type="ARBA" id="ARBA00022729"/>
    </source>
</evidence>
<feature type="transmembrane region" description="Helical" evidence="7">
    <location>
        <begin position="470"/>
        <end position="490"/>
    </location>
</feature>
<feature type="transmembrane region" description="Helical" evidence="7">
    <location>
        <begin position="12"/>
        <end position="28"/>
    </location>
</feature>
<feature type="transmembrane region" description="Helical" evidence="7">
    <location>
        <begin position="325"/>
        <end position="347"/>
    </location>
</feature>